<evidence type="ECO:0000259" key="6">
    <source>
        <dbReference type="PROSITE" id="PS50234"/>
    </source>
</evidence>
<evidence type="ECO:0000256" key="1">
    <source>
        <dbReference type="ARBA" id="ARBA00022679"/>
    </source>
</evidence>
<dbReference type="Gene3D" id="3.10.110.10">
    <property type="entry name" value="Ubiquitin Conjugating Enzyme"/>
    <property type="match status" value="1"/>
</dbReference>
<feature type="active site" description="Glycyl thioester intermediate" evidence="3">
    <location>
        <position position="252"/>
    </location>
</feature>
<dbReference type="PROSITE" id="PS50127">
    <property type="entry name" value="UBC_2"/>
    <property type="match status" value="1"/>
</dbReference>
<dbReference type="SUPFAM" id="SSF57850">
    <property type="entry name" value="RING/U-box"/>
    <property type="match status" value="1"/>
</dbReference>
<dbReference type="InterPro" id="IPR016135">
    <property type="entry name" value="UBQ-conjugating_enzyme/RWD"/>
</dbReference>
<feature type="domain" description="VWFA" evidence="6">
    <location>
        <begin position="1"/>
        <end position="125"/>
    </location>
</feature>
<evidence type="ECO:0000256" key="3">
    <source>
        <dbReference type="PROSITE-ProRule" id="PRU10133"/>
    </source>
</evidence>
<dbReference type="SMART" id="SM00212">
    <property type="entry name" value="UBCc"/>
    <property type="match status" value="1"/>
</dbReference>
<organism evidence="8 10">
    <name type="scientific">Tritrichomonas musculus</name>
    <dbReference type="NCBI Taxonomy" id="1915356"/>
    <lineage>
        <taxon>Eukaryota</taxon>
        <taxon>Metamonada</taxon>
        <taxon>Parabasalia</taxon>
        <taxon>Tritrichomonadida</taxon>
        <taxon>Tritrichomonadidae</taxon>
        <taxon>Tritrichomonas</taxon>
    </lineage>
</organism>
<keyword evidence="10" id="KW-1185">Reference proteome</keyword>
<evidence type="ECO:0000259" key="7">
    <source>
        <dbReference type="PROSITE" id="PS51698"/>
    </source>
</evidence>
<gene>
    <name evidence="9" type="ORF">M9Y10_027140</name>
    <name evidence="8" type="ORF">M9Y10_032351</name>
</gene>
<dbReference type="Pfam" id="PF00179">
    <property type="entry name" value="UQ_con"/>
    <property type="match status" value="1"/>
</dbReference>
<dbReference type="Gene3D" id="3.40.50.410">
    <property type="entry name" value="von Willebrand factor, type A domain"/>
    <property type="match status" value="1"/>
</dbReference>
<evidence type="ECO:0000256" key="2">
    <source>
        <dbReference type="ARBA" id="ARBA00022786"/>
    </source>
</evidence>
<keyword evidence="2 4" id="KW-0833">Ubl conjugation pathway</keyword>
<dbReference type="PROSITE" id="PS00183">
    <property type="entry name" value="UBC_1"/>
    <property type="match status" value="1"/>
</dbReference>
<sequence length="379" mass="43650">MIIENERPGGGTRMFTAMKKAADIILRANQGKKYPDAVFRIIVISDGQDGCGIEETKDVSNFILQNKFRIDAIIVSNDIARGLVAISEHTGGIATFPRSVEEGLEMFNKEEFFNVDLREFAVDDLHSDIKIKPKIYADPKRLVTSPQYAISEYNKEVISGSVPETAHRSQKRIIQELRKIIAEPVEDVCVYPLKDRIDVWRVLIQVFEGSLYDKKWFYMIIEFGPEYPTHYPLFRFIKPSFHPNITDQGLVCIDSLDQNYRSDMSFRELIGKIRLLLFEPNFKSPVDLKREKLIVKQRNESNGKDSPEDWLKEWKIQPKDGNLFQGDLCIATVSEQFLCPINRKIMKEPVKATSGVYYEKVALEKYLKTTSNLTFSVFI</sequence>
<dbReference type="InterPro" id="IPR003613">
    <property type="entry name" value="Ubox_domain"/>
</dbReference>
<dbReference type="InterPro" id="IPR036465">
    <property type="entry name" value="vWFA_dom_sf"/>
</dbReference>
<protein>
    <recommendedName>
        <fullName evidence="11">Ubiquitin-conjugating enzyme family protein</fullName>
    </recommendedName>
</protein>
<dbReference type="SUPFAM" id="SSF54495">
    <property type="entry name" value="UBC-like"/>
    <property type="match status" value="1"/>
</dbReference>
<feature type="domain" description="UBC core" evidence="5">
    <location>
        <begin position="168"/>
        <end position="315"/>
    </location>
</feature>
<evidence type="ECO:0000313" key="8">
    <source>
        <dbReference type="EMBL" id="KAK8834240.1"/>
    </source>
</evidence>
<dbReference type="PROSITE" id="PS51698">
    <property type="entry name" value="U_BOX"/>
    <property type="match status" value="1"/>
</dbReference>
<keyword evidence="1" id="KW-0808">Transferase</keyword>
<dbReference type="PANTHER" id="PTHR24067">
    <property type="entry name" value="UBIQUITIN-CONJUGATING ENZYME E2"/>
    <property type="match status" value="1"/>
</dbReference>
<dbReference type="EMBL" id="JAPFFF010000458">
    <property type="protein sequence ID" value="KAK8834240.1"/>
    <property type="molecule type" value="Genomic_DNA"/>
</dbReference>
<dbReference type="EMBL" id="JAPFFF010000041">
    <property type="protein sequence ID" value="KAK8841521.1"/>
    <property type="molecule type" value="Genomic_DNA"/>
</dbReference>
<evidence type="ECO:0000313" key="10">
    <source>
        <dbReference type="Proteomes" id="UP001470230"/>
    </source>
</evidence>
<dbReference type="InterPro" id="IPR002035">
    <property type="entry name" value="VWF_A"/>
</dbReference>
<comment type="caution">
    <text evidence="8">The sequence shown here is derived from an EMBL/GenBank/DDBJ whole genome shotgun (WGS) entry which is preliminary data.</text>
</comment>
<dbReference type="Pfam" id="PF04564">
    <property type="entry name" value="U-box"/>
    <property type="match status" value="1"/>
</dbReference>
<evidence type="ECO:0000259" key="5">
    <source>
        <dbReference type="PROSITE" id="PS50127"/>
    </source>
</evidence>
<name>A0ABR2GJX6_9EUKA</name>
<keyword evidence="4" id="KW-0067">ATP-binding</keyword>
<dbReference type="PROSITE" id="PS50234">
    <property type="entry name" value="VWFA"/>
    <property type="match status" value="1"/>
</dbReference>
<accession>A0ABR2GJX6</accession>
<dbReference type="InterPro" id="IPR023313">
    <property type="entry name" value="UBQ-conjugating_AS"/>
</dbReference>
<evidence type="ECO:0000313" key="9">
    <source>
        <dbReference type="EMBL" id="KAK8841521.1"/>
    </source>
</evidence>
<comment type="similarity">
    <text evidence="4">Belongs to the ubiquitin-conjugating enzyme family.</text>
</comment>
<keyword evidence="4" id="KW-0547">Nucleotide-binding</keyword>
<feature type="domain" description="U-box" evidence="7">
    <location>
        <begin position="332"/>
        <end position="379"/>
    </location>
</feature>
<reference evidence="8 10" key="1">
    <citation type="submission" date="2024-04" db="EMBL/GenBank/DDBJ databases">
        <title>Tritrichomonas musculus Genome.</title>
        <authorList>
            <person name="Alves-Ferreira E."/>
            <person name="Grigg M."/>
            <person name="Lorenzi H."/>
            <person name="Galac M."/>
        </authorList>
    </citation>
    <scope>NUCLEOTIDE SEQUENCE [LARGE SCALE GENOMIC DNA]</scope>
    <source>
        <strain evidence="8 10">EAF2021</strain>
    </source>
</reference>
<evidence type="ECO:0000256" key="4">
    <source>
        <dbReference type="RuleBase" id="RU362109"/>
    </source>
</evidence>
<dbReference type="Gene3D" id="3.30.40.10">
    <property type="entry name" value="Zinc/RING finger domain, C3HC4 (zinc finger)"/>
    <property type="match status" value="1"/>
</dbReference>
<dbReference type="CDD" id="cd00195">
    <property type="entry name" value="UBCc_UEV"/>
    <property type="match status" value="1"/>
</dbReference>
<evidence type="ECO:0008006" key="11">
    <source>
        <dbReference type="Google" id="ProtNLM"/>
    </source>
</evidence>
<dbReference type="InterPro" id="IPR050113">
    <property type="entry name" value="Ub_conjugating_enzyme"/>
</dbReference>
<dbReference type="InterPro" id="IPR000608">
    <property type="entry name" value="UBC"/>
</dbReference>
<dbReference type="InterPro" id="IPR013083">
    <property type="entry name" value="Znf_RING/FYVE/PHD"/>
</dbReference>
<proteinExistence type="inferred from homology"/>
<dbReference type="Proteomes" id="UP001470230">
    <property type="component" value="Unassembled WGS sequence"/>
</dbReference>
<dbReference type="SUPFAM" id="SSF53300">
    <property type="entry name" value="vWA-like"/>
    <property type="match status" value="1"/>
</dbReference>
<dbReference type="CDD" id="cd00198">
    <property type="entry name" value="vWFA"/>
    <property type="match status" value="1"/>
</dbReference>